<dbReference type="Proteomes" id="UP001197974">
    <property type="component" value="Chromosome"/>
</dbReference>
<protein>
    <submittedName>
        <fullName evidence="2">Uncharacterized protein</fullName>
    </submittedName>
</protein>
<gene>
    <name evidence="2" type="ORF">LC087_02735</name>
</gene>
<proteinExistence type="predicted"/>
<name>A0ABY9JXH5_9BACI</name>
<keyword evidence="1" id="KW-0812">Transmembrane</keyword>
<evidence type="ECO:0000313" key="2">
    <source>
        <dbReference type="EMBL" id="WLR43140.1"/>
    </source>
</evidence>
<feature type="transmembrane region" description="Helical" evidence="1">
    <location>
        <begin position="62"/>
        <end position="82"/>
    </location>
</feature>
<dbReference type="EMBL" id="CP129013">
    <property type="protein sequence ID" value="WLR43140.1"/>
    <property type="molecule type" value="Genomic_DNA"/>
</dbReference>
<keyword evidence="3" id="KW-1185">Reference proteome</keyword>
<dbReference type="RefSeq" id="WP_226538963.1">
    <property type="nucleotide sequence ID" value="NZ_CP129013.1"/>
</dbReference>
<evidence type="ECO:0000313" key="3">
    <source>
        <dbReference type="Proteomes" id="UP001197974"/>
    </source>
</evidence>
<sequence>MKEVILVIADIVNQLHDVIIELSQLLGLNLTDKELHFWVIGLVGLFLFAPTQYVFKKLAKLSITSISFIYTFTILVVIVFAIEIQQKIMDSGNMEFDDAVLGLWGFIVMFFVCYFFVLMTRGVKRFILKQKRGRPSKKNGSSRMSKHKTM</sequence>
<accession>A0ABY9JXH5</accession>
<keyword evidence="1" id="KW-0472">Membrane</keyword>
<keyword evidence="1" id="KW-1133">Transmembrane helix</keyword>
<feature type="transmembrane region" description="Helical" evidence="1">
    <location>
        <begin position="35"/>
        <end position="55"/>
    </location>
</feature>
<organism evidence="2 3">
    <name type="scientific">Bacillus carboniphilus</name>
    <dbReference type="NCBI Taxonomy" id="86663"/>
    <lineage>
        <taxon>Bacteria</taxon>
        <taxon>Bacillati</taxon>
        <taxon>Bacillota</taxon>
        <taxon>Bacilli</taxon>
        <taxon>Bacillales</taxon>
        <taxon>Bacillaceae</taxon>
        <taxon>Bacillus</taxon>
    </lineage>
</organism>
<reference evidence="2 3" key="1">
    <citation type="submission" date="2023-06" db="EMBL/GenBank/DDBJ databases">
        <title>Five Gram-positive bacteria isolated from mangrove sediments in Shenzhen, Guangdong, China.</title>
        <authorList>
            <person name="Yu S."/>
            <person name="Zheng W."/>
            <person name="Huang Y."/>
        </authorList>
    </citation>
    <scope>NUCLEOTIDE SEQUENCE [LARGE SCALE GENOMIC DNA]</scope>
    <source>
        <strain evidence="2 3">SaN35-3</strain>
    </source>
</reference>
<feature type="transmembrane region" description="Helical" evidence="1">
    <location>
        <begin position="102"/>
        <end position="123"/>
    </location>
</feature>
<evidence type="ECO:0000256" key="1">
    <source>
        <dbReference type="SAM" id="Phobius"/>
    </source>
</evidence>